<dbReference type="GO" id="GO:0017004">
    <property type="term" value="P:cytochrome complex assembly"/>
    <property type="evidence" value="ECO:0007669"/>
    <property type="project" value="InterPro"/>
</dbReference>
<name>A0A1E5G489_9FIRM</name>
<dbReference type="PANTHER" id="PTHR31272:SF4">
    <property type="entry name" value="CYTOCHROME C-TYPE BIOGENESIS PROTEIN HI_1454-RELATED"/>
    <property type="match status" value="1"/>
</dbReference>
<evidence type="ECO:0000256" key="5">
    <source>
        <dbReference type="ARBA" id="ARBA00023136"/>
    </source>
</evidence>
<dbReference type="Pfam" id="PF02683">
    <property type="entry name" value="DsbD_TM"/>
    <property type="match status" value="1"/>
</dbReference>
<dbReference type="AlphaFoldDB" id="A0A1E5G489"/>
<keyword evidence="4 6" id="KW-1133">Transmembrane helix</keyword>
<comment type="caution">
    <text evidence="8">The sequence shown here is derived from an EMBL/GenBank/DDBJ whole genome shotgun (WGS) entry which is preliminary data.</text>
</comment>
<comment type="subcellular location">
    <subcellularLocation>
        <location evidence="1">Membrane</location>
        <topology evidence="1">Multi-pass membrane protein</topology>
    </subcellularLocation>
</comment>
<feature type="transmembrane region" description="Helical" evidence="6">
    <location>
        <begin position="89"/>
        <end position="112"/>
    </location>
</feature>
<evidence type="ECO:0000256" key="1">
    <source>
        <dbReference type="ARBA" id="ARBA00004141"/>
    </source>
</evidence>
<comment type="similarity">
    <text evidence="2">Belongs to the DsbD family.</text>
</comment>
<gene>
    <name evidence="8" type="ORF">BHF68_13555</name>
</gene>
<dbReference type="RefSeq" id="WP_069642479.1">
    <property type="nucleotide sequence ID" value="NZ_MIJE01000003.1"/>
</dbReference>
<feature type="transmembrane region" description="Helical" evidence="6">
    <location>
        <begin position="213"/>
        <end position="230"/>
    </location>
</feature>
<feature type="domain" description="Cytochrome C biogenesis protein transmembrane" evidence="7">
    <location>
        <begin position="10"/>
        <end position="225"/>
    </location>
</feature>
<evidence type="ECO:0000313" key="8">
    <source>
        <dbReference type="EMBL" id="OEF97848.1"/>
    </source>
</evidence>
<dbReference type="STRING" id="766136.BHF68_13555"/>
<dbReference type="Proteomes" id="UP000094296">
    <property type="component" value="Unassembled WGS sequence"/>
</dbReference>
<protein>
    <recommendedName>
        <fullName evidence="7">Cytochrome C biogenesis protein transmembrane domain-containing protein</fullName>
    </recommendedName>
</protein>
<feature type="transmembrane region" description="Helical" evidence="6">
    <location>
        <begin position="133"/>
        <end position="160"/>
    </location>
</feature>
<dbReference type="OrthoDB" id="9803065at2"/>
<feature type="transmembrane region" description="Helical" evidence="6">
    <location>
        <begin position="172"/>
        <end position="193"/>
    </location>
</feature>
<evidence type="ECO:0000256" key="4">
    <source>
        <dbReference type="ARBA" id="ARBA00022989"/>
    </source>
</evidence>
<keyword evidence="3 6" id="KW-0812">Transmembrane</keyword>
<keyword evidence="9" id="KW-1185">Reference proteome</keyword>
<accession>A0A1E5G489</accession>
<feature type="transmembrane region" description="Helical" evidence="6">
    <location>
        <begin position="57"/>
        <end position="77"/>
    </location>
</feature>
<dbReference type="PANTHER" id="PTHR31272">
    <property type="entry name" value="CYTOCHROME C-TYPE BIOGENESIS PROTEIN HI_1454-RELATED"/>
    <property type="match status" value="1"/>
</dbReference>
<evidence type="ECO:0000256" key="3">
    <source>
        <dbReference type="ARBA" id="ARBA00022692"/>
    </source>
</evidence>
<organism evidence="8 9">
    <name type="scientific">Desulfuribacillus alkaliarsenatis</name>
    <dbReference type="NCBI Taxonomy" id="766136"/>
    <lineage>
        <taxon>Bacteria</taxon>
        <taxon>Bacillati</taxon>
        <taxon>Bacillota</taxon>
        <taxon>Desulfuribacillia</taxon>
        <taxon>Desulfuribacillales</taxon>
        <taxon>Desulfuribacillaceae</taxon>
        <taxon>Desulfuribacillus</taxon>
    </lineage>
</organism>
<keyword evidence="5 6" id="KW-0472">Membrane</keyword>
<dbReference type="EMBL" id="MIJE01000003">
    <property type="protein sequence ID" value="OEF97848.1"/>
    <property type="molecule type" value="Genomic_DNA"/>
</dbReference>
<evidence type="ECO:0000256" key="6">
    <source>
        <dbReference type="SAM" id="Phobius"/>
    </source>
</evidence>
<evidence type="ECO:0000256" key="2">
    <source>
        <dbReference type="ARBA" id="ARBA00006143"/>
    </source>
</evidence>
<dbReference type="InterPro" id="IPR051790">
    <property type="entry name" value="Cytochrome_c-biogenesis_DsbD"/>
</dbReference>
<dbReference type="InterPro" id="IPR003834">
    <property type="entry name" value="Cyt_c_assmbl_TM_dom"/>
</dbReference>
<sequence length="238" mass="25889">MEGQEVSYFIAFIFGFAAITSPCILPLIPGFLSFITGATIKEIQVAGASKNPFKQKAFLYSISFVLGFSLVFIVMGYTAGAIGQFLMRYMPYLTTIAALFIFLFGVHMAGLFRFTKLMGTKRLDMGMVKGGSFVGAFLLGVAFSIGWTPCVGPILAAILMMAANAETASGGAMLLAVYSLGMGIPFILMALFINAFQKQLMKIGRYLPYIEKASGYLLMLVAIALYFGWLERLTLLLL</sequence>
<feature type="transmembrane region" description="Helical" evidence="6">
    <location>
        <begin position="6"/>
        <end position="36"/>
    </location>
</feature>
<dbReference type="GO" id="GO:0016020">
    <property type="term" value="C:membrane"/>
    <property type="evidence" value="ECO:0007669"/>
    <property type="project" value="UniProtKB-SubCell"/>
</dbReference>
<evidence type="ECO:0000313" key="9">
    <source>
        <dbReference type="Proteomes" id="UP000094296"/>
    </source>
</evidence>
<evidence type="ECO:0000259" key="7">
    <source>
        <dbReference type="Pfam" id="PF02683"/>
    </source>
</evidence>
<proteinExistence type="inferred from homology"/>
<reference evidence="8 9" key="1">
    <citation type="submission" date="2016-09" db="EMBL/GenBank/DDBJ databases">
        <title>Draft genome sequence for the type strain of Desulfuribacillus alkaliarsenatis AHT28, an obligately anaerobic, sulfidogenic bacterium isolated from Russian soda lake sediments.</title>
        <authorList>
            <person name="Abin C.A."/>
            <person name="Hollibaugh J.T."/>
        </authorList>
    </citation>
    <scope>NUCLEOTIDE SEQUENCE [LARGE SCALE GENOMIC DNA]</scope>
    <source>
        <strain evidence="8 9">AHT28</strain>
    </source>
</reference>